<dbReference type="Proteomes" id="UP000263012">
    <property type="component" value="Chromosome"/>
</dbReference>
<evidence type="ECO:0000256" key="1">
    <source>
        <dbReference type="ARBA" id="ARBA00023186"/>
    </source>
</evidence>
<sequence>MTGHGTSVDSADESRTVELEDGEVDTTLASRATVYGLLVRLFDEPDERLHEAIDDGSLSEELTTLVERAGLEIDAPQLETDDDLRTLKARFNDIFEVGVPKPSVPLYESSHRDDVSWHDLNLDLARAYDYYGLDVDDSNREDHDNLRLQLEFASYLARREAVGDPDAGAARRDFLDRHLTVFARQLSDAIESEPNTGVYGDLVDFLEAFVAAEHRALASTDQ</sequence>
<reference evidence="4" key="1">
    <citation type="submission" date="2017-11" db="EMBL/GenBank/DDBJ databases">
        <title>Phenotypic and genomic properties of facultatively anaerobic sulfur-reducing natronoarchaea from hypersaline soda lakes.</title>
        <authorList>
            <person name="Sorokin D.Y."/>
            <person name="Kublanov I.V."/>
            <person name="Roman P."/>
            <person name="Sinninghe Damste J.S."/>
            <person name="Golyshin P.N."/>
            <person name="Rojo D."/>
            <person name="Ciordia S."/>
            <person name="Mena M.D.C."/>
            <person name="Ferrer M."/>
            <person name="Messina E."/>
            <person name="Smedile F."/>
            <person name="La Spada G."/>
            <person name="La Cono V."/>
            <person name="Yakimov M.M."/>
        </authorList>
    </citation>
    <scope>NUCLEOTIDE SEQUENCE [LARGE SCALE GENOMIC DNA]</scope>
    <source>
        <strain evidence="4">AArc-Sl</strain>
    </source>
</reference>
<feature type="region of interest" description="Disordered" evidence="2">
    <location>
        <begin position="1"/>
        <end position="21"/>
    </location>
</feature>
<accession>A0A343TLN5</accession>
<dbReference type="NCBIfam" id="TIGR03482">
    <property type="entry name" value="DMSO_red_II_cha"/>
    <property type="match status" value="1"/>
</dbReference>
<dbReference type="PANTHER" id="PTHR34227">
    <property type="entry name" value="CHAPERONE PROTEIN YCDY"/>
    <property type="match status" value="1"/>
</dbReference>
<proteinExistence type="predicted"/>
<evidence type="ECO:0000256" key="2">
    <source>
        <dbReference type="SAM" id="MobiDB-lite"/>
    </source>
</evidence>
<dbReference type="InterPro" id="IPR020945">
    <property type="entry name" value="DMSO/NO3_reduct_chaperone"/>
</dbReference>
<evidence type="ECO:0000313" key="4">
    <source>
        <dbReference type="Proteomes" id="UP000263012"/>
    </source>
</evidence>
<organism evidence="3 4">
    <name type="scientific">Halalkaliarchaeum desulfuricum</name>
    <dbReference type="NCBI Taxonomy" id="2055893"/>
    <lineage>
        <taxon>Archaea</taxon>
        <taxon>Methanobacteriati</taxon>
        <taxon>Methanobacteriota</taxon>
        <taxon>Stenosarchaea group</taxon>
        <taxon>Halobacteria</taxon>
        <taxon>Halobacteriales</taxon>
        <taxon>Haloferacaceae</taxon>
        <taxon>Halalkaliarchaeum</taxon>
    </lineage>
</organism>
<dbReference type="InterPro" id="IPR050289">
    <property type="entry name" value="TorD/DmsD_chaperones"/>
</dbReference>
<dbReference type="InterPro" id="IPR036411">
    <property type="entry name" value="TorD-like_sf"/>
</dbReference>
<dbReference type="RefSeq" id="WP_119819532.1">
    <property type="nucleotide sequence ID" value="NZ_CP025066.1"/>
</dbReference>
<dbReference type="GeneID" id="37878742"/>
<evidence type="ECO:0000313" key="3">
    <source>
        <dbReference type="EMBL" id="AUX10007.1"/>
    </source>
</evidence>
<name>A0A343TLN5_9EURY</name>
<dbReference type="EMBL" id="CP025066">
    <property type="protein sequence ID" value="AUX10007.1"/>
    <property type="molecule type" value="Genomic_DNA"/>
</dbReference>
<dbReference type="AlphaFoldDB" id="A0A343TLN5"/>
<protein>
    <submittedName>
        <fullName evidence="3">Chaperone protein TorD</fullName>
    </submittedName>
</protein>
<dbReference type="OrthoDB" id="226594at2157"/>
<dbReference type="InterPro" id="IPR017843">
    <property type="entry name" value="DMSO_Rdtase_II_chaperone"/>
</dbReference>
<keyword evidence="1" id="KW-0143">Chaperone</keyword>
<dbReference type="PANTHER" id="PTHR34227:SF1">
    <property type="entry name" value="DIMETHYL SULFOXIDE REDUCTASE CHAPERONE-RELATED"/>
    <property type="match status" value="1"/>
</dbReference>
<gene>
    <name evidence="3" type="primary">torD4</name>
    <name evidence="3" type="ORF">AArcSl_2385</name>
</gene>
<dbReference type="KEGG" id="hdf:AArcSl_2385"/>
<keyword evidence="4" id="KW-1185">Reference proteome</keyword>
<dbReference type="Pfam" id="PF02613">
    <property type="entry name" value="Nitrate_red_del"/>
    <property type="match status" value="1"/>
</dbReference>
<dbReference type="SUPFAM" id="SSF89155">
    <property type="entry name" value="TorD-like"/>
    <property type="match status" value="1"/>
</dbReference>
<dbReference type="Gene3D" id="1.10.3480.10">
    <property type="entry name" value="TorD-like"/>
    <property type="match status" value="1"/>
</dbReference>